<keyword evidence="5 8" id="KW-0659">Purine metabolism</keyword>
<dbReference type="AlphaFoldDB" id="A0AA36H490"/>
<evidence type="ECO:0000256" key="4">
    <source>
        <dbReference type="ARBA" id="ARBA00011881"/>
    </source>
</evidence>
<dbReference type="InterPro" id="IPR023416">
    <property type="entry name" value="Transthyretin/HIU_hydrolase_d"/>
</dbReference>
<dbReference type="InterPro" id="IPR014306">
    <property type="entry name" value="Hydroxyisourate_hydrolase"/>
</dbReference>
<dbReference type="EMBL" id="CATQJL010000305">
    <property type="protein sequence ID" value="CAJ0603805.1"/>
    <property type="molecule type" value="Genomic_DNA"/>
</dbReference>
<comment type="catalytic activity">
    <reaction evidence="1 8">
        <text>5-hydroxyisourate + H2O = 5-hydroxy-2-oxo-4-ureido-2,5-dihydro-1H-imidazole-5-carboxylate + H(+)</text>
        <dbReference type="Rhea" id="RHEA:23736"/>
        <dbReference type="ChEBI" id="CHEBI:15377"/>
        <dbReference type="ChEBI" id="CHEBI:15378"/>
        <dbReference type="ChEBI" id="CHEBI:18072"/>
        <dbReference type="ChEBI" id="CHEBI:58639"/>
        <dbReference type="EC" id="3.5.2.17"/>
    </reaction>
</comment>
<feature type="binding site" evidence="7">
    <location>
        <position position="130"/>
    </location>
    <ligand>
        <name>substrate</name>
    </ligand>
</feature>
<keyword evidence="11" id="KW-1185">Reference proteome</keyword>
<dbReference type="SUPFAM" id="SSF49472">
    <property type="entry name" value="Transthyretin (synonym: prealbumin)"/>
    <property type="match status" value="1"/>
</dbReference>
<evidence type="ECO:0000256" key="2">
    <source>
        <dbReference type="ARBA" id="ARBA00002704"/>
    </source>
</evidence>
<accession>A0AA36H490</accession>
<dbReference type="PROSITE" id="PS00768">
    <property type="entry name" value="TRANSTHYRETIN_1"/>
    <property type="match status" value="1"/>
</dbReference>
<evidence type="ECO:0000313" key="10">
    <source>
        <dbReference type="EMBL" id="CAJ0603805.1"/>
    </source>
</evidence>
<dbReference type="NCBIfam" id="TIGR02962">
    <property type="entry name" value="hdxy_isourate"/>
    <property type="match status" value="1"/>
</dbReference>
<dbReference type="Gene3D" id="2.60.40.180">
    <property type="entry name" value="Transthyretin/hydroxyisourate hydrolase domain"/>
    <property type="match status" value="1"/>
</dbReference>
<dbReference type="PANTHER" id="PTHR10395:SF7">
    <property type="entry name" value="5-HYDROXYISOURATE HYDROLASE"/>
    <property type="match status" value="1"/>
</dbReference>
<gene>
    <name evidence="10" type="ORF">CYNAS_LOCUS15788</name>
</gene>
<feature type="domain" description="Transthyretin/hydroxyisourate hydrolase" evidence="9">
    <location>
        <begin position="16"/>
        <end position="132"/>
    </location>
</feature>
<dbReference type="InterPro" id="IPR036817">
    <property type="entry name" value="Transthyretin/HIU_hydrolase_sf"/>
</dbReference>
<evidence type="ECO:0000259" key="9">
    <source>
        <dbReference type="SMART" id="SM00095"/>
    </source>
</evidence>
<feature type="binding site" evidence="7">
    <location>
        <position position="28"/>
    </location>
    <ligand>
        <name>substrate</name>
    </ligand>
</feature>
<protein>
    <recommendedName>
        <fullName evidence="8">5-hydroxyisourate hydrolase</fullName>
        <shortName evidence="8">HIU hydrolase</shortName>
        <shortName evidence="8">HIUHase</shortName>
        <ecNumber evidence="8">3.5.2.17</ecNumber>
    </recommendedName>
</protein>
<evidence type="ECO:0000313" key="11">
    <source>
        <dbReference type="Proteomes" id="UP001176961"/>
    </source>
</evidence>
<reference evidence="10" key="1">
    <citation type="submission" date="2023-07" db="EMBL/GenBank/DDBJ databases">
        <authorList>
            <consortium name="CYATHOMIX"/>
        </authorList>
    </citation>
    <scope>NUCLEOTIDE SEQUENCE</scope>
    <source>
        <strain evidence="10">N/A</strain>
    </source>
</reference>
<dbReference type="SMART" id="SM00095">
    <property type="entry name" value="TR_THY"/>
    <property type="match status" value="1"/>
</dbReference>
<evidence type="ECO:0000256" key="1">
    <source>
        <dbReference type="ARBA" id="ARBA00001043"/>
    </source>
</evidence>
<keyword evidence="6 8" id="KW-0378">Hydrolase</keyword>
<dbReference type="CDD" id="cd05822">
    <property type="entry name" value="TLP_HIUase"/>
    <property type="match status" value="1"/>
</dbReference>
<name>A0AA36H490_CYLNA</name>
<evidence type="ECO:0000256" key="8">
    <source>
        <dbReference type="RuleBase" id="RU361270"/>
    </source>
</evidence>
<feature type="binding site" evidence="7">
    <location>
        <position position="66"/>
    </location>
    <ligand>
        <name>substrate</name>
    </ligand>
</feature>
<evidence type="ECO:0000256" key="6">
    <source>
        <dbReference type="ARBA" id="ARBA00022801"/>
    </source>
</evidence>
<dbReference type="InterPro" id="IPR023418">
    <property type="entry name" value="Thyroxine_BS"/>
</dbReference>
<organism evidence="10 11">
    <name type="scientific">Cylicocyclus nassatus</name>
    <name type="common">Nematode worm</name>
    <dbReference type="NCBI Taxonomy" id="53992"/>
    <lineage>
        <taxon>Eukaryota</taxon>
        <taxon>Metazoa</taxon>
        <taxon>Ecdysozoa</taxon>
        <taxon>Nematoda</taxon>
        <taxon>Chromadorea</taxon>
        <taxon>Rhabditida</taxon>
        <taxon>Rhabditina</taxon>
        <taxon>Rhabditomorpha</taxon>
        <taxon>Strongyloidea</taxon>
        <taxon>Strongylidae</taxon>
        <taxon>Cylicocyclus</taxon>
    </lineage>
</organism>
<dbReference type="Proteomes" id="UP001176961">
    <property type="component" value="Unassembled WGS sequence"/>
</dbReference>
<evidence type="ECO:0000256" key="5">
    <source>
        <dbReference type="ARBA" id="ARBA00022631"/>
    </source>
</evidence>
<dbReference type="GO" id="GO:0006144">
    <property type="term" value="P:purine nucleobase metabolic process"/>
    <property type="evidence" value="ECO:0007669"/>
    <property type="project" value="UniProtKB-KW"/>
</dbReference>
<comment type="subunit">
    <text evidence="4 8">Homotetramer.</text>
</comment>
<dbReference type="PANTHER" id="PTHR10395">
    <property type="entry name" value="URICASE AND TRANSTHYRETIN-RELATED"/>
    <property type="match status" value="1"/>
</dbReference>
<sequence>MIIVAITLALLMALGKSQAPPDASISAHVLDIAFGKPAEGVTILAYLEGSNDWLPMGNCVTESNGRVPWVTPNLPLQQGIYKLRFMTGDYYKAIGVQTFYPYVEVVFNVSDASQHYHVPLTLSPYGYSTYRGS</sequence>
<dbReference type="GO" id="GO:0033971">
    <property type="term" value="F:hydroxyisourate hydrolase activity"/>
    <property type="evidence" value="ECO:0007669"/>
    <property type="project" value="UniProtKB-EC"/>
</dbReference>
<dbReference type="EC" id="3.5.2.17" evidence="8"/>
<dbReference type="InterPro" id="IPR000895">
    <property type="entry name" value="Transthyretin/HIU_hydrolase"/>
</dbReference>
<comment type="function">
    <text evidence="2">Catalyzes the hydrolysis of 5-hydroxyisourate (HIU) to 2-oxo-4-hydroxy-4-carboxy-5-ureidoimidazoline (OHCU).</text>
</comment>
<dbReference type="Pfam" id="PF00576">
    <property type="entry name" value="Transthyretin"/>
    <property type="match status" value="1"/>
</dbReference>
<comment type="similarity">
    <text evidence="3 8">Belongs to the transthyretin family. 5-hydroxyisourate hydrolase subfamily.</text>
</comment>
<dbReference type="InterPro" id="IPR023419">
    <property type="entry name" value="Transthyretin_CS"/>
</dbReference>
<proteinExistence type="inferred from homology"/>
<comment type="caution">
    <text evidence="10">The sequence shown here is derived from an EMBL/GenBank/DDBJ whole genome shotgun (WGS) entry which is preliminary data.</text>
</comment>
<evidence type="ECO:0000256" key="7">
    <source>
        <dbReference type="PIRSR" id="PIRSR600895-51"/>
    </source>
</evidence>
<dbReference type="PRINTS" id="PR00189">
    <property type="entry name" value="TRNSTHYRETIN"/>
</dbReference>
<dbReference type="PROSITE" id="PS00769">
    <property type="entry name" value="TRANSTHYRETIN_2"/>
    <property type="match status" value="1"/>
</dbReference>
<evidence type="ECO:0000256" key="3">
    <source>
        <dbReference type="ARBA" id="ARBA00009850"/>
    </source>
</evidence>